<evidence type="ECO:0000256" key="4">
    <source>
        <dbReference type="ARBA" id="ARBA00022793"/>
    </source>
</evidence>
<gene>
    <name evidence="13" type="ORF">FHS57_004985</name>
</gene>
<dbReference type="Gene3D" id="3.20.20.10">
    <property type="entry name" value="Alanine racemase"/>
    <property type="match status" value="1"/>
</dbReference>
<dbReference type="GO" id="GO:0008836">
    <property type="term" value="F:diaminopimelate decarboxylase activity"/>
    <property type="evidence" value="ECO:0007669"/>
    <property type="project" value="TreeGrafter"/>
</dbReference>
<keyword evidence="7 13" id="KW-0456">Lyase</keyword>
<dbReference type="GO" id="GO:0009089">
    <property type="term" value="P:lysine biosynthetic process via diaminopimelate"/>
    <property type="evidence" value="ECO:0007669"/>
    <property type="project" value="TreeGrafter"/>
</dbReference>
<comment type="cofactor">
    <cofactor evidence="1">
        <name>pyridoxal 5'-phosphate</name>
        <dbReference type="ChEBI" id="CHEBI:597326"/>
    </cofactor>
</comment>
<reference evidence="13 14" key="1">
    <citation type="submission" date="2020-08" db="EMBL/GenBank/DDBJ databases">
        <title>Genomic Encyclopedia of Type Strains, Phase IV (KMG-IV): sequencing the most valuable type-strain genomes for metagenomic binning, comparative biology and taxonomic classification.</title>
        <authorList>
            <person name="Goeker M."/>
        </authorList>
    </citation>
    <scope>NUCLEOTIDE SEQUENCE [LARGE SCALE GENOMIC DNA]</scope>
    <source>
        <strain evidence="13 14">DSM 17976</strain>
    </source>
</reference>
<evidence type="ECO:0000259" key="12">
    <source>
        <dbReference type="Pfam" id="PF00278"/>
    </source>
</evidence>
<comment type="catalytic activity">
    <reaction evidence="10">
        <text>carboxynorspermidine + H(+) = norspermidine + CO2</text>
        <dbReference type="Rhea" id="RHEA:34099"/>
        <dbReference type="ChEBI" id="CHEBI:15378"/>
        <dbReference type="ChEBI" id="CHEBI:16526"/>
        <dbReference type="ChEBI" id="CHEBI:57920"/>
        <dbReference type="ChEBI" id="CHEBI:65070"/>
        <dbReference type="EC" id="4.1.1.96"/>
    </reaction>
</comment>
<feature type="domain" description="Orn/DAP/Arg decarboxylase 2 C-terminal" evidence="12">
    <location>
        <begin position="252"/>
        <end position="341"/>
    </location>
</feature>
<dbReference type="NCBIfam" id="TIGR01047">
    <property type="entry name" value="nspC"/>
    <property type="match status" value="1"/>
</dbReference>
<sequence>MSIDFTTLPSPCFVLEERLLRQNLQLIKGVMDEAGCQIILALKGFSMFSAFPIVREYLPGATASSLNEIKLINEYLEYPSHTYIPAYKDNEFDEVLERSSHITFNSLSQWNRFKDKVSAYNAAHPAASVSCGIRVNPQYSEVDTDMYNPCVPGSRLGVTRDHFGETLPEGIEGIHFHTLCENGSDVLERTLEALEARFGDLLHQAKWLNMGGGHLMTREGYDIPKLIQLVKRLKEKYQLEVILEPGSAIAWRTGYLTSTVLDIVNSQGIEVAILDTSFAAHMPDTLEMPYKPRILGAYHEPQAGKPTYRLGGMTCLAGDFMGDYSFDQPLEVGQTLVFDDMIHYTMVKTTTFNGVNLPSIGIFQQNGTFKLVKEYGYDSFKDRLS</sequence>
<dbReference type="PIRSF" id="PIRSF038941">
    <property type="entry name" value="NspC"/>
    <property type="match status" value="1"/>
</dbReference>
<feature type="binding site" evidence="11">
    <location>
        <position position="284"/>
    </location>
    <ligand>
        <name>substrate</name>
    </ligand>
</feature>
<dbReference type="SUPFAM" id="SSF51419">
    <property type="entry name" value="PLP-binding barrel"/>
    <property type="match status" value="1"/>
</dbReference>
<keyword evidence="14" id="KW-1185">Reference proteome</keyword>
<dbReference type="EMBL" id="JACIBY010000013">
    <property type="protein sequence ID" value="MBB3840964.1"/>
    <property type="molecule type" value="Genomic_DNA"/>
</dbReference>
<organism evidence="13 14">
    <name type="scientific">Runella defluvii</name>
    <dbReference type="NCBI Taxonomy" id="370973"/>
    <lineage>
        <taxon>Bacteria</taxon>
        <taxon>Pseudomonadati</taxon>
        <taxon>Bacteroidota</taxon>
        <taxon>Cytophagia</taxon>
        <taxon>Cytophagales</taxon>
        <taxon>Spirosomataceae</taxon>
        <taxon>Runella</taxon>
    </lineage>
</organism>
<keyword evidence="5" id="KW-0663">Pyridoxal phosphate</keyword>
<dbReference type="SUPFAM" id="SSF50621">
    <property type="entry name" value="Alanine racemase C-terminal domain-like"/>
    <property type="match status" value="1"/>
</dbReference>
<dbReference type="InterPro" id="IPR022643">
    <property type="entry name" value="De-COase2_C"/>
</dbReference>
<evidence type="ECO:0000256" key="8">
    <source>
        <dbReference type="ARBA" id="ARBA00025802"/>
    </source>
</evidence>
<dbReference type="CDD" id="cd06829">
    <property type="entry name" value="PLPDE_III_CANSDC"/>
    <property type="match status" value="1"/>
</dbReference>
<keyword evidence="4" id="KW-0210">Decarboxylase</keyword>
<dbReference type="FunFam" id="3.20.20.10:FF:000012">
    <property type="entry name" value="Carboxynorspermidine/carboxyspermidine decarboxylase"/>
    <property type="match status" value="1"/>
</dbReference>
<accession>A0A7W5ZSN0</accession>
<evidence type="ECO:0000256" key="2">
    <source>
        <dbReference type="ARBA" id="ARBA00012259"/>
    </source>
</evidence>
<evidence type="ECO:0000313" key="13">
    <source>
        <dbReference type="EMBL" id="MBB3840964.1"/>
    </source>
</evidence>
<evidence type="ECO:0000256" key="7">
    <source>
        <dbReference type="ARBA" id="ARBA00023239"/>
    </source>
</evidence>
<proteinExistence type="inferred from homology"/>
<comment type="caution">
    <text evidence="13">The sequence shown here is derived from an EMBL/GenBank/DDBJ whole genome shotgun (WGS) entry which is preliminary data.</text>
</comment>
<evidence type="ECO:0000256" key="9">
    <source>
        <dbReference type="ARBA" id="ARBA00047351"/>
    </source>
</evidence>
<comment type="catalytic activity">
    <reaction evidence="9">
        <text>carboxyspermidine + H(+) = spermidine + CO2</text>
        <dbReference type="Rhea" id="RHEA:34095"/>
        <dbReference type="ChEBI" id="CHEBI:15378"/>
        <dbReference type="ChEBI" id="CHEBI:16526"/>
        <dbReference type="ChEBI" id="CHEBI:57834"/>
        <dbReference type="ChEBI" id="CHEBI:65072"/>
        <dbReference type="EC" id="4.1.1.96"/>
    </reaction>
</comment>
<dbReference type="GO" id="GO:0008295">
    <property type="term" value="P:spermidine biosynthetic process"/>
    <property type="evidence" value="ECO:0007669"/>
    <property type="project" value="UniProtKB-KW"/>
</dbReference>
<evidence type="ECO:0000256" key="10">
    <source>
        <dbReference type="ARBA" id="ARBA00047389"/>
    </source>
</evidence>
<dbReference type="Proteomes" id="UP000541352">
    <property type="component" value="Unassembled WGS sequence"/>
</dbReference>
<evidence type="ECO:0000256" key="3">
    <source>
        <dbReference type="ARBA" id="ARBA00013633"/>
    </source>
</evidence>
<dbReference type="GO" id="GO:0045312">
    <property type="term" value="P:nor-spermidine biosynthetic process"/>
    <property type="evidence" value="ECO:0007669"/>
    <property type="project" value="InterPro"/>
</dbReference>
<protein>
    <recommendedName>
        <fullName evidence="3">Carboxynorspermidine/carboxyspermidine decarboxylase</fullName>
        <ecNumber evidence="2">4.1.1.96</ecNumber>
    </recommendedName>
</protein>
<dbReference type="Gene3D" id="2.40.37.10">
    <property type="entry name" value="Lyase, Ornithine Decarboxylase, Chain A, domain 1"/>
    <property type="match status" value="1"/>
</dbReference>
<comment type="similarity">
    <text evidence="8">Belongs to the Orn/Lys/Arg decarboxylase class-II family. NspC subfamily.</text>
</comment>
<dbReference type="InterPro" id="IPR029066">
    <property type="entry name" value="PLP-binding_barrel"/>
</dbReference>
<dbReference type="EC" id="4.1.1.96" evidence="2"/>
<dbReference type="InterPro" id="IPR009006">
    <property type="entry name" value="Ala_racemase/Decarboxylase_C"/>
</dbReference>
<name>A0A7W5ZSN0_9BACT</name>
<evidence type="ECO:0000256" key="1">
    <source>
        <dbReference type="ARBA" id="ARBA00001933"/>
    </source>
</evidence>
<dbReference type="InterPro" id="IPR005730">
    <property type="entry name" value="Nsp_de-COase"/>
</dbReference>
<evidence type="ECO:0000256" key="6">
    <source>
        <dbReference type="ARBA" id="ARBA00023066"/>
    </source>
</evidence>
<evidence type="ECO:0000256" key="5">
    <source>
        <dbReference type="ARBA" id="ARBA00022898"/>
    </source>
</evidence>
<dbReference type="PANTHER" id="PTHR43727:SF1">
    <property type="entry name" value="CARBOXYNORSPERMIDINE_CARBOXYSPERMIDINE DECARBOXYLASE"/>
    <property type="match status" value="1"/>
</dbReference>
<dbReference type="AlphaFoldDB" id="A0A7W5ZSN0"/>
<evidence type="ECO:0000256" key="11">
    <source>
        <dbReference type="PIRSR" id="PIRSR038941-1"/>
    </source>
</evidence>
<evidence type="ECO:0000313" key="14">
    <source>
        <dbReference type="Proteomes" id="UP000541352"/>
    </source>
</evidence>
<dbReference type="RefSeq" id="WP_183978299.1">
    <property type="nucleotide sequence ID" value="NZ_JACIBY010000013.1"/>
</dbReference>
<keyword evidence="6" id="KW-0745">Spermidine biosynthesis</keyword>
<dbReference type="Pfam" id="PF00278">
    <property type="entry name" value="Orn_DAP_Arg_deC"/>
    <property type="match status" value="1"/>
</dbReference>
<dbReference type="PANTHER" id="PTHR43727">
    <property type="entry name" value="DIAMINOPIMELATE DECARBOXYLASE"/>
    <property type="match status" value="1"/>
</dbReference>